<reference evidence="3 4" key="1">
    <citation type="submission" date="2021-01" db="EMBL/GenBank/DDBJ databases">
        <title>Whole genome shotgun sequence of Actinoplanes deccanensis NBRC 13994.</title>
        <authorList>
            <person name="Komaki H."/>
            <person name="Tamura T."/>
        </authorList>
    </citation>
    <scope>NUCLEOTIDE SEQUENCE [LARGE SCALE GENOMIC DNA]</scope>
    <source>
        <strain evidence="3 4">NBRC 13994</strain>
    </source>
</reference>
<dbReference type="EMBL" id="BOMI01000114">
    <property type="protein sequence ID" value="GID77119.1"/>
    <property type="molecule type" value="Genomic_DNA"/>
</dbReference>
<feature type="compositionally biased region" description="Basic and acidic residues" evidence="1">
    <location>
        <begin position="64"/>
        <end position="73"/>
    </location>
</feature>
<proteinExistence type="predicted"/>
<feature type="transmembrane region" description="Helical" evidence="2">
    <location>
        <begin position="12"/>
        <end position="32"/>
    </location>
</feature>
<feature type="transmembrane region" description="Helical" evidence="2">
    <location>
        <begin position="38"/>
        <end position="56"/>
    </location>
</feature>
<evidence type="ECO:0000256" key="1">
    <source>
        <dbReference type="SAM" id="MobiDB-lite"/>
    </source>
</evidence>
<keyword evidence="2" id="KW-1133">Transmembrane helix</keyword>
<name>A0ABQ3YAT7_9ACTN</name>
<evidence type="ECO:0000313" key="3">
    <source>
        <dbReference type="EMBL" id="GID77119.1"/>
    </source>
</evidence>
<evidence type="ECO:0000313" key="4">
    <source>
        <dbReference type="Proteomes" id="UP000609879"/>
    </source>
</evidence>
<keyword evidence="4" id="KW-1185">Reference proteome</keyword>
<accession>A0ABQ3YAT7</accession>
<feature type="region of interest" description="Disordered" evidence="1">
    <location>
        <begin position="57"/>
        <end position="88"/>
    </location>
</feature>
<dbReference type="RefSeq" id="WP_203770684.1">
    <property type="nucleotide sequence ID" value="NZ_BAAABO010000020.1"/>
</dbReference>
<comment type="caution">
    <text evidence="3">The sequence shown here is derived from an EMBL/GenBank/DDBJ whole genome shotgun (WGS) entry which is preliminary data.</text>
</comment>
<organism evidence="3 4">
    <name type="scientific">Paractinoplanes deccanensis</name>
    <dbReference type="NCBI Taxonomy" id="113561"/>
    <lineage>
        <taxon>Bacteria</taxon>
        <taxon>Bacillati</taxon>
        <taxon>Actinomycetota</taxon>
        <taxon>Actinomycetes</taxon>
        <taxon>Micromonosporales</taxon>
        <taxon>Micromonosporaceae</taxon>
        <taxon>Paractinoplanes</taxon>
    </lineage>
</organism>
<keyword evidence="2" id="KW-0812">Transmembrane</keyword>
<sequence>MGGGRSRWIWAGRGTFALVVAALIVYLAVSGLDRADKLASAIGVVVAVVALGAPYLRRPAPPADAERPADPRHGPPPGPARPLETGARQPLVVARSVRGLQIGNGNVMVMNRLPRLLALMINLPRRSRPPRAARPED</sequence>
<protein>
    <submittedName>
        <fullName evidence="3">Uncharacterized protein</fullName>
    </submittedName>
</protein>
<gene>
    <name evidence="3" type="ORF">Ade02nite_57600</name>
</gene>
<evidence type="ECO:0000256" key="2">
    <source>
        <dbReference type="SAM" id="Phobius"/>
    </source>
</evidence>
<keyword evidence="2" id="KW-0472">Membrane</keyword>
<dbReference type="Proteomes" id="UP000609879">
    <property type="component" value="Unassembled WGS sequence"/>
</dbReference>